<organism evidence="3 4">
    <name type="scientific">Teichococcus globiformis</name>
    <dbReference type="NCBI Taxonomy" id="2307229"/>
    <lineage>
        <taxon>Bacteria</taxon>
        <taxon>Pseudomonadati</taxon>
        <taxon>Pseudomonadota</taxon>
        <taxon>Alphaproteobacteria</taxon>
        <taxon>Acetobacterales</taxon>
        <taxon>Roseomonadaceae</taxon>
        <taxon>Roseomonas</taxon>
    </lineage>
</organism>
<dbReference type="Pfam" id="PF03572">
    <property type="entry name" value="Peptidase_S41"/>
    <property type="match status" value="1"/>
</dbReference>
<dbReference type="PROSITE" id="PS50106">
    <property type="entry name" value="PDZ"/>
    <property type="match status" value="1"/>
</dbReference>
<dbReference type="PANTHER" id="PTHR32060:SF30">
    <property type="entry name" value="CARBOXY-TERMINAL PROCESSING PROTEASE CTPA"/>
    <property type="match status" value="1"/>
</dbReference>
<dbReference type="EMBL" id="JBHRTN010000010">
    <property type="protein sequence ID" value="MFC3125792.1"/>
    <property type="molecule type" value="Genomic_DNA"/>
</dbReference>
<dbReference type="SUPFAM" id="SSF52096">
    <property type="entry name" value="ClpP/crotonase"/>
    <property type="match status" value="1"/>
</dbReference>
<dbReference type="Gene3D" id="3.30.750.44">
    <property type="match status" value="1"/>
</dbReference>
<dbReference type="InterPro" id="IPR005151">
    <property type="entry name" value="Tail-specific_protease"/>
</dbReference>
<reference evidence="4" key="1">
    <citation type="journal article" date="2019" name="Int. J. Syst. Evol. Microbiol.">
        <title>The Global Catalogue of Microorganisms (GCM) 10K type strain sequencing project: providing services to taxonomists for standard genome sequencing and annotation.</title>
        <authorList>
            <consortium name="The Broad Institute Genomics Platform"/>
            <consortium name="The Broad Institute Genome Sequencing Center for Infectious Disease"/>
            <person name="Wu L."/>
            <person name="Ma J."/>
        </authorList>
    </citation>
    <scope>NUCLEOTIDE SEQUENCE [LARGE SCALE GENOMIC DNA]</scope>
    <source>
        <strain evidence="4">KCTC 52094</strain>
    </source>
</reference>
<accession>A0ABV7FZE4</accession>
<dbReference type="SMART" id="SM00245">
    <property type="entry name" value="TSPc"/>
    <property type="match status" value="1"/>
</dbReference>
<comment type="caution">
    <text evidence="3">The sequence shown here is derived from an EMBL/GenBank/DDBJ whole genome shotgun (WGS) entry which is preliminary data.</text>
</comment>
<sequence>MTDTAPVRLRLCDHRRRLGWTAAGERLFRMLARPIRIGSTFLALPVLVLPIFLSFATAQPVHFPRGEVHRVLDTAFSAILDRHLEAAAAADLLLWSVRGLAAVDVTITVQAAGGVLHVMRGDQLVISVSLSSSVGSGSPGAQLPTLQGSTSLLTEIYAAAWDASPEIRAAGVEQLLQAGFEELFNHLDPFSRYVSSAEAELAYQRRIGPQDAGIRIAEDVAGRTVVVGLRSGSLATRAGIQIGDIILGINGRRTRDEPLIGIARRLEQLRGQPLNLQLLRGKIRLDVMIRPEPGEVIGAEFMVRDGHLWVQLPYFTAATTEQLMKGLMARIAAQPRLRGVVLDLRGNRGGILQQAVSVSDLFLSQGLIATSVGRHPDATRSWFASEPDVTGGRPLIVLVDGRTASAAEIAAATLSDRGRAVVVGSSTLGKGLVQVVIPLPNRAEILISWSRVLAPHSWPIQGLGVLPAICTSLGEEALRQELQQLGKGTLSTAPVLTRVRGLRAPVPLSEVSALRSTCPPAEGRDLDQVAVRFLLNNPVAYETAIKR</sequence>
<gene>
    <name evidence="3" type="ORF">ACFOD4_12015</name>
</gene>
<dbReference type="InterPro" id="IPR001478">
    <property type="entry name" value="PDZ"/>
</dbReference>
<keyword evidence="4" id="KW-1185">Reference proteome</keyword>
<dbReference type="InterPro" id="IPR029045">
    <property type="entry name" value="ClpP/crotonase-like_dom_sf"/>
</dbReference>
<keyword evidence="1" id="KW-1133">Transmembrane helix</keyword>
<feature type="transmembrane region" description="Helical" evidence="1">
    <location>
        <begin position="35"/>
        <end position="56"/>
    </location>
</feature>
<dbReference type="Proteomes" id="UP001595593">
    <property type="component" value="Unassembled WGS sequence"/>
</dbReference>
<name>A0ABV7FZE4_9PROT</name>
<keyword evidence="1" id="KW-0812">Transmembrane</keyword>
<evidence type="ECO:0000313" key="3">
    <source>
        <dbReference type="EMBL" id="MFC3125792.1"/>
    </source>
</evidence>
<dbReference type="Pfam" id="PF17820">
    <property type="entry name" value="PDZ_6"/>
    <property type="match status" value="1"/>
</dbReference>
<feature type="domain" description="PDZ" evidence="2">
    <location>
        <begin position="200"/>
        <end position="256"/>
    </location>
</feature>
<dbReference type="SMART" id="SM00228">
    <property type="entry name" value="PDZ"/>
    <property type="match status" value="1"/>
</dbReference>
<dbReference type="InterPro" id="IPR041489">
    <property type="entry name" value="PDZ_6"/>
</dbReference>
<keyword evidence="1" id="KW-0472">Membrane</keyword>
<dbReference type="RefSeq" id="WP_379596702.1">
    <property type="nucleotide sequence ID" value="NZ_JBHRTN010000010.1"/>
</dbReference>
<dbReference type="SUPFAM" id="SSF50156">
    <property type="entry name" value="PDZ domain-like"/>
    <property type="match status" value="1"/>
</dbReference>
<evidence type="ECO:0000256" key="1">
    <source>
        <dbReference type="SAM" id="Phobius"/>
    </source>
</evidence>
<proteinExistence type="predicted"/>
<dbReference type="Gene3D" id="3.90.226.10">
    <property type="entry name" value="2-enoyl-CoA Hydratase, Chain A, domain 1"/>
    <property type="match status" value="1"/>
</dbReference>
<evidence type="ECO:0000259" key="2">
    <source>
        <dbReference type="PROSITE" id="PS50106"/>
    </source>
</evidence>
<dbReference type="InterPro" id="IPR036034">
    <property type="entry name" value="PDZ_sf"/>
</dbReference>
<protein>
    <submittedName>
        <fullName evidence="3">S41 family peptidase</fullName>
    </submittedName>
</protein>
<evidence type="ECO:0000313" key="4">
    <source>
        <dbReference type="Proteomes" id="UP001595593"/>
    </source>
</evidence>
<dbReference type="Gene3D" id="2.30.42.10">
    <property type="match status" value="1"/>
</dbReference>
<dbReference type="PANTHER" id="PTHR32060">
    <property type="entry name" value="TAIL-SPECIFIC PROTEASE"/>
    <property type="match status" value="1"/>
</dbReference>